<dbReference type="InterPro" id="IPR004927">
    <property type="entry name" value="MerB"/>
</dbReference>
<keyword evidence="2" id="KW-1185">Reference proteome</keyword>
<dbReference type="Gene3D" id="3.30.450.410">
    <property type="match status" value="1"/>
</dbReference>
<name>A0A0D2DMZ1_9EURO</name>
<dbReference type="AlphaFoldDB" id="A0A0D2DMZ1"/>
<proteinExistence type="predicted"/>
<dbReference type="InterPro" id="IPR053717">
    <property type="entry name" value="MerB_lyase_sf"/>
</dbReference>
<dbReference type="EMBL" id="KN847335">
    <property type="protein sequence ID" value="KIW44303.1"/>
    <property type="molecule type" value="Genomic_DNA"/>
</dbReference>
<sequence length="226" mass="24580">MEACCEHQDDNTAGLTPVLDSIMHRRRAPREEGLRATQVAILSSLSESGHLPASNIIDDIAADSGKTGYEILTALHEHDYVRIDKHGKIIAAYPFSIRPTRHRVKLKNGVTVFAMCAIDALGIPPMVNSDATICSDTDSGDEVRIIFRQPQVSWDPPETVVLVGTESHTGAAADICCQYVNFFASQTMAEAWAKAHPQIEHVVFDQSRAVQLGAAVFGTLLQQEGS</sequence>
<dbReference type="GO" id="GO:0018836">
    <property type="term" value="F:alkylmercury lyase activity"/>
    <property type="evidence" value="ECO:0007669"/>
    <property type="project" value="InterPro"/>
</dbReference>
<dbReference type="SUPFAM" id="SSF160387">
    <property type="entry name" value="NosL/MerB-like"/>
    <property type="match status" value="1"/>
</dbReference>
<dbReference type="HOGENOM" id="CLU_099427_0_0_1"/>
<dbReference type="RefSeq" id="XP_016264519.1">
    <property type="nucleotide sequence ID" value="XM_016406313.1"/>
</dbReference>
<dbReference type="OrthoDB" id="5274118at2759"/>
<accession>A0A0D2DMZ1</accession>
<evidence type="ECO:0008006" key="3">
    <source>
        <dbReference type="Google" id="ProtNLM"/>
    </source>
</evidence>
<gene>
    <name evidence="1" type="ORF">PV06_05322</name>
</gene>
<dbReference type="VEuPathDB" id="FungiDB:PV06_05322"/>
<protein>
    <recommendedName>
        <fullName evidence="3">Alkylmercury lyase</fullName>
    </recommendedName>
</protein>
<dbReference type="Proteomes" id="UP000053342">
    <property type="component" value="Unassembled WGS sequence"/>
</dbReference>
<organism evidence="1 2">
    <name type="scientific">Exophiala oligosperma</name>
    <dbReference type="NCBI Taxonomy" id="215243"/>
    <lineage>
        <taxon>Eukaryota</taxon>
        <taxon>Fungi</taxon>
        <taxon>Dikarya</taxon>
        <taxon>Ascomycota</taxon>
        <taxon>Pezizomycotina</taxon>
        <taxon>Eurotiomycetes</taxon>
        <taxon>Chaetothyriomycetidae</taxon>
        <taxon>Chaetothyriales</taxon>
        <taxon>Herpotrichiellaceae</taxon>
        <taxon>Exophiala</taxon>
    </lineage>
</organism>
<evidence type="ECO:0000313" key="2">
    <source>
        <dbReference type="Proteomes" id="UP000053342"/>
    </source>
</evidence>
<dbReference type="Pfam" id="PF03243">
    <property type="entry name" value="MerB"/>
    <property type="match status" value="1"/>
</dbReference>
<dbReference type="GeneID" id="27357396"/>
<reference evidence="1 2" key="1">
    <citation type="submission" date="2015-01" db="EMBL/GenBank/DDBJ databases">
        <title>The Genome Sequence of Exophiala oligosperma CBS72588.</title>
        <authorList>
            <consortium name="The Broad Institute Genomics Platform"/>
            <person name="Cuomo C."/>
            <person name="de Hoog S."/>
            <person name="Gorbushina A."/>
            <person name="Stielow B."/>
            <person name="Teixiera M."/>
            <person name="Abouelleil A."/>
            <person name="Chapman S.B."/>
            <person name="Priest M."/>
            <person name="Young S.K."/>
            <person name="Wortman J."/>
            <person name="Nusbaum C."/>
            <person name="Birren B."/>
        </authorList>
    </citation>
    <scope>NUCLEOTIDE SEQUENCE [LARGE SCALE GENOMIC DNA]</scope>
    <source>
        <strain evidence="1 2">CBS 72588</strain>
    </source>
</reference>
<evidence type="ECO:0000313" key="1">
    <source>
        <dbReference type="EMBL" id="KIW44303.1"/>
    </source>
</evidence>